<accession>A0A1D8NH17</accession>
<feature type="transmembrane region" description="Helical" evidence="10">
    <location>
        <begin position="24"/>
        <end position="46"/>
    </location>
</feature>
<feature type="transmembrane region" description="Helical" evidence="10">
    <location>
        <begin position="190"/>
        <end position="211"/>
    </location>
</feature>
<evidence type="ECO:0000256" key="1">
    <source>
        <dbReference type="ARBA" id="ARBA00004477"/>
    </source>
</evidence>
<gene>
    <name evidence="11" type="ORF">YALI1_E04744g</name>
</gene>
<evidence type="ECO:0000313" key="11">
    <source>
        <dbReference type="EMBL" id="AOW04921.1"/>
    </source>
</evidence>
<dbReference type="GO" id="GO:0006506">
    <property type="term" value="P:GPI anchor biosynthetic process"/>
    <property type="evidence" value="ECO:0007669"/>
    <property type="project" value="UniProtKB-UniPathway"/>
</dbReference>
<comment type="pathway">
    <text evidence="2">Glycolipid biosynthesis; glycosylphosphatidylinositol-anchor biosynthesis.</text>
</comment>
<dbReference type="GO" id="GO:0005789">
    <property type="term" value="C:endoplasmic reticulum membrane"/>
    <property type="evidence" value="ECO:0007669"/>
    <property type="project" value="UniProtKB-SubCell"/>
</dbReference>
<keyword evidence="8 10" id="KW-1133">Transmembrane helix</keyword>
<dbReference type="InterPro" id="IPR009580">
    <property type="entry name" value="GPI_biosynthesis_protein_Pig-F"/>
</dbReference>
<keyword evidence="5" id="KW-0337">GPI-anchor biosynthesis</keyword>
<evidence type="ECO:0000256" key="3">
    <source>
        <dbReference type="ARBA" id="ARBA00007978"/>
    </source>
</evidence>
<dbReference type="RefSeq" id="XP_503521.3">
    <property type="nucleotide sequence ID" value="XM_503521.3"/>
</dbReference>
<evidence type="ECO:0000256" key="10">
    <source>
        <dbReference type="SAM" id="Phobius"/>
    </source>
</evidence>
<dbReference type="OMA" id="WQRWPVT"/>
<comment type="similarity">
    <text evidence="3">Belongs to the PIGF family.</text>
</comment>
<feature type="transmembrane region" description="Helical" evidence="10">
    <location>
        <begin position="158"/>
        <end position="178"/>
    </location>
</feature>
<reference evidence="11 12" key="1">
    <citation type="journal article" date="2016" name="PLoS ONE">
        <title>Sequence Assembly of Yarrowia lipolytica Strain W29/CLIB89 Shows Transposable Element Diversity.</title>
        <authorList>
            <person name="Magnan C."/>
            <person name="Yu J."/>
            <person name="Chang I."/>
            <person name="Jahn E."/>
            <person name="Kanomata Y."/>
            <person name="Wu J."/>
            <person name="Zeller M."/>
            <person name="Oakes M."/>
            <person name="Baldi P."/>
            <person name="Sandmeyer S."/>
        </authorList>
    </citation>
    <scope>NUCLEOTIDE SEQUENCE [LARGE SCALE GENOMIC DNA]</scope>
    <source>
        <strain evidence="12">CLIB89(W29)</strain>
    </source>
</reference>
<dbReference type="KEGG" id="yli:2912173"/>
<evidence type="ECO:0000256" key="2">
    <source>
        <dbReference type="ARBA" id="ARBA00004687"/>
    </source>
</evidence>
<evidence type="ECO:0000256" key="6">
    <source>
        <dbReference type="ARBA" id="ARBA00022692"/>
    </source>
</evidence>
<evidence type="ECO:0000256" key="4">
    <source>
        <dbReference type="ARBA" id="ARBA00020927"/>
    </source>
</evidence>
<feature type="transmembrane region" description="Helical" evidence="10">
    <location>
        <begin position="115"/>
        <end position="138"/>
    </location>
</feature>
<dbReference type="UniPathway" id="UPA00196"/>
<evidence type="ECO:0000256" key="8">
    <source>
        <dbReference type="ARBA" id="ARBA00022989"/>
    </source>
</evidence>
<dbReference type="AlphaFoldDB" id="A0A1D8NH17"/>
<dbReference type="Proteomes" id="UP000182444">
    <property type="component" value="Chromosome 1E"/>
</dbReference>
<evidence type="ECO:0000256" key="5">
    <source>
        <dbReference type="ARBA" id="ARBA00022502"/>
    </source>
</evidence>
<dbReference type="GeneID" id="2912173"/>
<protein>
    <recommendedName>
        <fullName evidence="4">Glycosylphosphatidylinositol anchor biosynthesis protein 11</fullName>
    </recommendedName>
</protein>
<keyword evidence="9 10" id="KW-0472">Membrane</keyword>
<feature type="transmembrane region" description="Helical" evidence="10">
    <location>
        <begin position="84"/>
        <end position="109"/>
    </location>
</feature>
<proteinExistence type="inferred from homology"/>
<dbReference type="VEuPathDB" id="FungiDB:YALI1_E04744g"/>
<dbReference type="Pfam" id="PF06699">
    <property type="entry name" value="PIG-F"/>
    <property type="match status" value="1"/>
</dbReference>
<dbReference type="EMBL" id="CP017557">
    <property type="protein sequence ID" value="AOW04921.1"/>
    <property type="molecule type" value="Genomic_DNA"/>
</dbReference>
<sequence length="223" mass="24057">MATRKAAKTKANGPAHVPSGPSQVLAVVYGTLLLVYLRFIFSAGITHDPAKVMTQALPGLLLLHMGYCVVVLGNKPGRKIGTDVSTAMIAAALSVFFSVIIFGLLVLFGAPAISLVHNTFVCAMHMSILAVLPLFFTYHLDSKVWADIIAMRRPLDHVYAASVCTLIGAWLGAIPIPYDWDRPWQQWPITILAGAYLGYFVGTLGGIALELTKSLCSKTKKTE</sequence>
<keyword evidence="6 10" id="KW-0812">Transmembrane</keyword>
<organism evidence="11 12">
    <name type="scientific">Yarrowia lipolytica</name>
    <name type="common">Candida lipolytica</name>
    <dbReference type="NCBI Taxonomy" id="4952"/>
    <lineage>
        <taxon>Eukaryota</taxon>
        <taxon>Fungi</taxon>
        <taxon>Dikarya</taxon>
        <taxon>Ascomycota</taxon>
        <taxon>Saccharomycotina</taxon>
        <taxon>Dipodascomycetes</taxon>
        <taxon>Dipodascales</taxon>
        <taxon>Dipodascales incertae sedis</taxon>
        <taxon>Yarrowia</taxon>
    </lineage>
</organism>
<evidence type="ECO:0000256" key="9">
    <source>
        <dbReference type="ARBA" id="ARBA00023136"/>
    </source>
</evidence>
<keyword evidence="7" id="KW-0256">Endoplasmic reticulum</keyword>
<name>A0A1D8NH17_YARLL</name>
<comment type="subcellular location">
    <subcellularLocation>
        <location evidence="1">Endoplasmic reticulum membrane</location>
        <topology evidence="1">Multi-pass membrane protein</topology>
    </subcellularLocation>
</comment>
<feature type="transmembrane region" description="Helical" evidence="10">
    <location>
        <begin position="52"/>
        <end position="72"/>
    </location>
</feature>
<evidence type="ECO:0000313" key="12">
    <source>
        <dbReference type="Proteomes" id="UP000182444"/>
    </source>
</evidence>
<dbReference type="VEuPathDB" id="FungiDB:YALI0_E03960g"/>
<evidence type="ECO:0000256" key="7">
    <source>
        <dbReference type="ARBA" id="ARBA00022824"/>
    </source>
</evidence>
<dbReference type="eggNOG" id="KOG3144">
    <property type="taxonomic scope" value="Eukaryota"/>
</dbReference>